<evidence type="ECO:0000313" key="3">
    <source>
        <dbReference type="Proteomes" id="UP000241394"/>
    </source>
</evidence>
<dbReference type="EMBL" id="NKQK01000008">
    <property type="protein sequence ID" value="PSS24885.1"/>
    <property type="molecule type" value="Genomic_DNA"/>
</dbReference>
<sequence length="365" mass="41817">MSGFNFMRESYPDDWNKANYGGNGYSDHVCRPVIIDAEGRKRPIIAYPPYQSSENYVTERRERIVEHVRAPVVFTEYKYTSQAQVEPLRDYVTNEKWPPSQVYDRPEYRYDSPPKVEPVKDSRVDNWRRPSSPVHDRPPKVEDFITKVQTEASRPTRPLFSAVNWRNPPNAAGQGRVTDDRESDNNYKRDETFQVPYVNNKELGRPGHRVTTPSLQTNTPLSGPTNDIGKAMEVLTQAVKPLYVTSGAPQQRYTVPTSTIPKRETYTENIDSKEPARRYGNFNLSNRPLQTNDNYTGTIDSREAERKYNGAMVPLQTNETYTGTIDSREAERKYNGARVPLQTNETYTGIINSRDAARKYNGASV</sequence>
<dbReference type="OrthoDB" id="1153117at2759"/>
<reference evidence="2 3" key="1">
    <citation type="submission" date="2017-07" db="EMBL/GenBank/DDBJ databases">
        <title>An improved, manually edited Actinidia chinensis var. chinensis (kiwifruit) genome highlights the challenges associated with draft genomes and gene prediction in plants.</title>
        <authorList>
            <person name="Pilkington S."/>
            <person name="Crowhurst R."/>
            <person name="Hilario E."/>
            <person name="Nardozza S."/>
            <person name="Fraser L."/>
            <person name="Peng Y."/>
            <person name="Gunaseelan K."/>
            <person name="Simpson R."/>
            <person name="Tahir J."/>
            <person name="Deroles S."/>
            <person name="Templeton K."/>
            <person name="Luo Z."/>
            <person name="Davy M."/>
            <person name="Cheng C."/>
            <person name="Mcneilage M."/>
            <person name="Scaglione D."/>
            <person name="Liu Y."/>
            <person name="Zhang Q."/>
            <person name="Datson P."/>
            <person name="De Silva N."/>
            <person name="Gardiner S."/>
            <person name="Bassett H."/>
            <person name="Chagne D."/>
            <person name="Mccallum J."/>
            <person name="Dzierzon H."/>
            <person name="Deng C."/>
            <person name="Wang Y.-Y."/>
            <person name="Barron N."/>
            <person name="Manako K."/>
            <person name="Bowen J."/>
            <person name="Foster T."/>
            <person name="Erridge Z."/>
            <person name="Tiffin H."/>
            <person name="Waite C."/>
            <person name="Davies K."/>
            <person name="Grierson E."/>
            <person name="Laing W."/>
            <person name="Kirk R."/>
            <person name="Chen X."/>
            <person name="Wood M."/>
            <person name="Montefiori M."/>
            <person name="Brummell D."/>
            <person name="Schwinn K."/>
            <person name="Catanach A."/>
            <person name="Fullerton C."/>
            <person name="Li D."/>
            <person name="Meiyalaghan S."/>
            <person name="Nieuwenhuizen N."/>
            <person name="Read N."/>
            <person name="Prakash R."/>
            <person name="Hunter D."/>
            <person name="Zhang H."/>
            <person name="Mckenzie M."/>
            <person name="Knabel M."/>
            <person name="Harris A."/>
            <person name="Allan A."/>
            <person name="Chen A."/>
            <person name="Janssen B."/>
            <person name="Plunkett B."/>
            <person name="Dwamena C."/>
            <person name="Voogd C."/>
            <person name="Leif D."/>
            <person name="Lafferty D."/>
            <person name="Souleyre E."/>
            <person name="Varkonyi-Gasic E."/>
            <person name="Gambi F."/>
            <person name="Hanley J."/>
            <person name="Yao J.-L."/>
            <person name="Cheung J."/>
            <person name="David K."/>
            <person name="Warren B."/>
            <person name="Marsh K."/>
            <person name="Snowden K."/>
            <person name="Lin-Wang K."/>
            <person name="Brian L."/>
            <person name="Martinez-Sanchez M."/>
            <person name="Wang M."/>
            <person name="Ileperuma N."/>
            <person name="Macnee N."/>
            <person name="Campin R."/>
            <person name="Mcatee P."/>
            <person name="Drummond R."/>
            <person name="Espley R."/>
            <person name="Ireland H."/>
            <person name="Wu R."/>
            <person name="Atkinson R."/>
            <person name="Karunairetnam S."/>
            <person name="Bulley S."/>
            <person name="Chunkath S."/>
            <person name="Hanley Z."/>
            <person name="Storey R."/>
            <person name="Thrimawithana A."/>
            <person name="Thomson S."/>
            <person name="David C."/>
            <person name="Testolin R."/>
        </authorList>
    </citation>
    <scope>NUCLEOTIDE SEQUENCE [LARGE SCALE GENOMIC DNA]</scope>
    <source>
        <strain evidence="3">cv. Red5</strain>
        <tissue evidence="2">Young leaf</tissue>
    </source>
</reference>
<organism evidence="2 3">
    <name type="scientific">Actinidia chinensis var. chinensis</name>
    <name type="common">Chinese soft-hair kiwi</name>
    <dbReference type="NCBI Taxonomy" id="1590841"/>
    <lineage>
        <taxon>Eukaryota</taxon>
        <taxon>Viridiplantae</taxon>
        <taxon>Streptophyta</taxon>
        <taxon>Embryophyta</taxon>
        <taxon>Tracheophyta</taxon>
        <taxon>Spermatophyta</taxon>
        <taxon>Magnoliopsida</taxon>
        <taxon>eudicotyledons</taxon>
        <taxon>Gunneridae</taxon>
        <taxon>Pentapetalae</taxon>
        <taxon>asterids</taxon>
        <taxon>Ericales</taxon>
        <taxon>Actinidiaceae</taxon>
        <taxon>Actinidia</taxon>
    </lineage>
</organism>
<feature type="region of interest" description="Disordered" evidence="1">
    <location>
        <begin position="201"/>
        <end position="225"/>
    </location>
</feature>
<dbReference type="Gramene" id="PSS24885">
    <property type="protein sequence ID" value="PSS24885"/>
    <property type="gene ID" value="CEY00_Acc09444"/>
</dbReference>
<feature type="compositionally biased region" description="Polar residues" evidence="1">
    <location>
        <begin position="211"/>
        <end position="225"/>
    </location>
</feature>
<name>A0A2R6RBH1_ACTCC</name>
<reference evidence="3" key="2">
    <citation type="journal article" date="2018" name="BMC Genomics">
        <title>A manually annotated Actinidia chinensis var. chinensis (kiwifruit) genome highlights the challenges associated with draft genomes and gene prediction in plants.</title>
        <authorList>
            <person name="Pilkington S.M."/>
            <person name="Crowhurst R."/>
            <person name="Hilario E."/>
            <person name="Nardozza S."/>
            <person name="Fraser L."/>
            <person name="Peng Y."/>
            <person name="Gunaseelan K."/>
            <person name="Simpson R."/>
            <person name="Tahir J."/>
            <person name="Deroles S.C."/>
            <person name="Templeton K."/>
            <person name="Luo Z."/>
            <person name="Davy M."/>
            <person name="Cheng C."/>
            <person name="McNeilage M."/>
            <person name="Scaglione D."/>
            <person name="Liu Y."/>
            <person name="Zhang Q."/>
            <person name="Datson P."/>
            <person name="De Silva N."/>
            <person name="Gardiner S.E."/>
            <person name="Bassett H."/>
            <person name="Chagne D."/>
            <person name="McCallum J."/>
            <person name="Dzierzon H."/>
            <person name="Deng C."/>
            <person name="Wang Y.Y."/>
            <person name="Barron L."/>
            <person name="Manako K."/>
            <person name="Bowen J."/>
            <person name="Foster T.M."/>
            <person name="Erridge Z.A."/>
            <person name="Tiffin H."/>
            <person name="Waite C.N."/>
            <person name="Davies K.M."/>
            <person name="Grierson E.P."/>
            <person name="Laing W.A."/>
            <person name="Kirk R."/>
            <person name="Chen X."/>
            <person name="Wood M."/>
            <person name="Montefiori M."/>
            <person name="Brummell D.A."/>
            <person name="Schwinn K.E."/>
            <person name="Catanach A."/>
            <person name="Fullerton C."/>
            <person name="Li D."/>
            <person name="Meiyalaghan S."/>
            <person name="Nieuwenhuizen N."/>
            <person name="Read N."/>
            <person name="Prakash R."/>
            <person name="Hunter D."/>
            <person name="Zhang H."/>
            <person name="McKenzie M."/>
            <person name="Knabel M."/>
            <person name="Harris A."/>
            <person name="Allan A.C."/>
            <person name="Gleave A."/>
            <person name="Chen A."/>
            <person name="Janssen B.J."/>
            <person name="Plunkett B."/>
            <person name="Ampomah-Dwamena C."/>
            <person name="Voogd C."/>
            <person name="Leif D."/>
            <person name="Lafferty D."/>
            <person name="Souleyre E.J.F."/>
            <person name="Varkonyi-Gasic E."/>
            <person name="Gambi F."/>
            <person name="Hanley J."/>
            <person name="Yao J.L."/>
            <person name="Cheung J."/>
            <person name="David K.M."/>
            <person name="Warren B."/>
            <person name="Marsh K."/>
            <person name="Snowden K.C."/>
            <person name="Lin-Wang K."/>
            <person name="Brian L."/>
            <person name="Martinez-Sanchez M."/>
            <person name="Wang M."/>
            <person name="Ileperuma N."/>
            <person name="Macnee N."/>
            <person name="Campin R."/>
            <person name="McAtee P."/>
            <person name="Drummond R.S.M."/>
            <person name="Espley R.V."/>
            <person name="Ireland H.S."/>
            <person name="Wu R."/>
            <person name="Atkinson R.G."/>
            <person name="Karunairetnam S."/>
            <person name="Bulley S."/>
            <person name="Chunkath S."/>
            <person name="Hanley Z."/>
            <person name="Storey R."/>
            <person name="Thrimawithana A.H."/>
            <person name="Thomson S."/>
            <person name="David C."/>
            <person name="Testolin R."/>
            <person name="Huang H."/>
            <person name="Hellens R.P."/>
            <person name="Schaffer R.J."/>
        </authorList>
    </citation>
    <scope>NUCLEOTIDE SEQUENCE [LARGE SCALE GENOMIC DNA]</scope>
    <source>
        <strain evidence="3">cv. Red5</strain>
    </source>
</reference>
<comment type="caution">
    <text evidence="2">The sequence shown here is derived from an EMBL/GenBank/DDBJ whole genome shotgun (WGS) entry which is preliminary data.</text>
</comment>
<feature type="region of interest" description="Disordered" evidence="1">
    <location>
        <begin position="102"/>
        <end position="139"/>
    </location>
</feature>
<dbReference type="Proteomes" id="UP000241394">
    <property type="component" value="Chromosome LG8"/>
</dbReference>
<keyword evidence="3" id="KW-1185">Reference proteome</keyword>
<gene>
    <name evidence="2" type="ORF">CEY00_Acc09444</name>
</gene>
<protein>
    <submittedName>
        <fullName evidence="2">Nodulation-signaling pathway protein isoform 2</fullName>
    </submittedName>
</protein>
<evidence type="ECO:0000313" key="2">
    <source>
        <dbReference type="EMBL" id="PSS24885.1"/>
    </source>
</evidence>
<feature type="compositionally biased region" description="Basic and acidic residues" evidence="1">
    <location>
        <begin position="104"/>
        <end position="139"/>
    </location>
</feature>
<feature type="region of interest" description="Disordered" evidence="1">
    <location>
        <begin position="160"/>
        <end position="185"/>
    </location>
</feature>
<accession>A0A2R6RBH1</accession>
<proteinExistence type="predicted"/>
<dbReference type="AlphaFoldDB" id="A0A2R6RBH1"/>
<evidence type="ECO:0000256" key="1">
    <source>
        <dbReference type="SAM" id="MobiDB-lite"/>
    </source>
</evidence>